<dbReference type="Gene3D" id="1.10.287.130">
    <property type="match status" value="1"/>
</dbReference>
<dbReference type="SUPFAM" id="SSF55874">
    <property type="entry name" value="ATPase domain of HSP90 chaperone/DNA topoisomerase II/histidine kinase"/>
    <property type="match status" value="1"/>
</dbReference>
<keyword evidence="7 9" id="KW-1133">Transmembrane helix</keyword>
<feature type="transmembrane region" description="Helical" evidence="9">
    <location>
        <begin position="14"/>
        <end position="34"/>
    </location>
</feature>
<keyword evidence="4" id="KW-1003">Cell membrane</keyword>
<dbReference type="SMART" id="SM00388">
    <property type="entry name" value="HisKA"/>
    <property type="match status" value="1"/>
</dbReference>
<comment type="catalytic activity">
    <reaction evidence="1">
        <text>ATP + protein L-histidine = ADP + protein N-phospho-L-histidine.</text>
        <dbReference type="EC" id="2.7.13.3"/>
    </reaction>
</comment>
<evidence type="ECO:0000256" key="5">
    <source>
        <dbReference type="ARBA" id="ARBA00022553"/>
    </source>
</evidence>
<evidence type="ECO:0000256" key="7">
    <source>
        <dbReference type="ARBA" id="ARBA00022989"/>
    </source>
</evidence>
<dbReference type="InterPro" id="IPR003594">
    <property type="entry name" value="HATPase_dom"/>
</dbReference>
<dbReference type="RefSeq" id="WP_092373657.1">
    <property type="nucleotide sequence ID" value="NZ_FORX01000005.1"/>
</dbReference>
<dbReference type="PRINTS" id="PR00344">
    <property type="entry name" value="BCTRLSENSOR"/>
</dbReference>
<evidence type="ECO:0000259" key="10">
    <source>
        <dbReference type="PROSITE" id="PS50109"/>
    </source>
</evidence>
<feature type="domain" description="Histidine kinase" evidence="10">
    <location>
        <begin position="446"/>
        <end position="673"/>
    </location>
</feature>
<dbReference type="PANTHER" id="PTHR43065:SF42">
    <property type="entry name" value="TWO-COMPONENT SENSOR PPRA"/>
    <property type="match status" value="1"/>
</dbReference>
<evidence type="ECO:0000256" key="6">
    <source>
        <dbReference type="ARBA" id="ARBA00022692"/>
    </source>
</evidence>
<dbReference type="GO" id="GO:0005886">
    <property type="term" value="C:plasma membrane"/>
    <property type="evidence" value="ECO:0007669"/>
    <property type="project" value="UniProtKB-SubCell"/>
</dbReference>
<dbReference type="InterPro" id="IPR036097">
    <property type="entry name" value="HisK_dim/P_sf"/>
</dbReference>
<proteinExistence type="predicted"/>
<dbReference type="InterPro" id="IPR036890">
    <property type="entry name" value="HATPase_C_sf"/>
</dbReference>
<evidence type="ECO:0000256" key="1">
    <source>
        <dbReference type="ARBA" id="ARBA00000085"/>
    </source>
</evidence>
<dbReference type="InterPro" id="IPR005467">
    <property type="entry name" value="His_kinase_dom"/>
</dbReference>
<protein>
    <recommendedName>
        <fullName evidence="3">histidine kinase</fullName>
        <ecNumber evidence="3">2.7.13.3</ecNumber>
    </recommendedName>
</protein>
<name>A0A1I3TF75_9BACT</name>
<accession>A0A1I3TF75</accession>
<dbReference type="Gene3D" id="3.30.565.10">
    <property type="entry name" value="Histidine kinase-like ATPase, C-terminal domain"/>
    <property type="match status" value="1"/>
</dbReference>
<dbReference type="InterPro" id="IPR003661">
    <property type="entry name" value="HisK_dim/P_dom"/>
</dbReference>
<dbReference type="EMBL" id="FORX01000005">
    <property type="protein sequence ID" value="SFJ68107.1"/>
    <property type="molecule type" value="Genomic_DNA"/>
</dbReference>
<gene>
    <name evidence="12" type="ORF">SAMN04488082_105159</name>
</gene>
<dbReference type="Pfam" id="PF17203">
    <property type="entry name" value="sCache_3_2"/>
    <property type="match status" value="1"/>
</dbReference>
<dbReference type="Pfam" id="PF08448">
    <property type="entry name" value="PAS_4"/>
    <property type="match status" value="1"/>
</dbReference>
<evidence type="ECO:0000313" key="13">
    <source>
        <dbReference type="Proteomes" id="UP000198635"/>
    </source>
</evidence>
<feature type="transmembrane region" description="Helical" evidence="9">
    <location>
        <begin position="164"/>
        <end position="187"/>
    </location>
</feature>
<feature type="domain" description="PAC" evidence="11">
    <location>
        <begin position="382"/>
        <end position="433"/>
    </location>
</feature>
<dbReference type="SUPFAM" id="SSF47384">
    <property type="entry name" value="Homodimeric domain of signal transducing histidine kinase"/>
    <property type="match status" value="1"/>
</dbReference>
<evidence type="ECO:0000256" key="8">
    <source>
        <dbReference type="ARBA" id="ARBA00023136"/>
    </source>
</evidence>
<evidence type="ECO:0000313" key="12">
    <source>
        <dbReference type="EMBL" id="SFJ68107.1"/>
    </source>
</evidence>
<dbReference type="InterPro" id="IPR013656">
    <property type="entry name" value="PAS_4"/>
</dbReference>
<dbReference type="Pfam" id="PF00512">
    <property type="entry name" value="HisKA"/>
    <property type="match status" value="1"/>
</dbReference>
<dbReference type="InterPro" id="IPR035965">
    <property type="entry name" value="PAS-like_dom_sf"/>
</dbReference>
<dbReference type="PANTHER" id="PTHR43065">
    <property type="entry name" value="SENSOR HISTIDINE KINASE"/>
    <property type="match status" value="1"/>
</dbReference>
<dbReference type="NCBIfam" id="TIGR00229">
    <property type="entry name" value="sensory_box"/>
    <property type="match status" value="1"/>
</dbReference>
<dbReference type="Pfam" id="PF02518">
    <property type="entry name" value="HATPase_c"/>
    <property type="match status" value="1"/>
</dbReference>
<reference evidence="13" key="1">
    <citation type="submission" date="2016-10" db="EMBL/GenBank/DDBJ databases">
        <authorList>
            <person name="Varghese N."/>
            <person name="Submissions S."/>
        </authorList>
    </citation>
    <scope>NUCLEOTIDE SEQUENCE [LARGE SCALE GENOMIC DNA]</scope>
    <source>
        <strain evidence="13">DSM 5918</strain>
    </source>
</reference>
<organism evidence="12 13">
    <name type="scientific">Desulfomicrobium apsheronum</name>
    <dbReference type="NCBI Taxonomy" id="52560"/>
    <lineage>
        <taxon>Bacteria</taxon>
        <taxon>Pseudomonadati</taxon>
        <taxon>Thermodesulfobacteriota</taxon>
        <taxon>Desulfovibrionia</taxon>
        <taxon>Desulfovibrionales</taxon>
        <taxon>Desulfomicrobiaceae</taxon>
        <taxon>Desulfomicrobium</taxon>
    </lineage>
</organism>
<dbReference type="PROSITE" id="PS50113">
    <property type="entry name" value="PAC"/>
    <property type="match status" value="1"/>
</dbReference>
<dbReference type="InterPro" id="IPR033463">
    <property type="entry name" value="sCache_3"/>
</dbReference>
<dbReference type="PROSITE" id="PS50109">
    <property type="entry name" value="HIS_KIN"/>
    <property type="match status" value="1"/>
</dbReference>
<keyword evidence="5" id="KW-0597">Phosphoprotein</keyword>
<dbReference type="Proteomes" id="UP000198635">
    <property type="component" value="Unassembled WGS sequence"/>
</dbReference>
<dbReference type="CDD" id="cd00082">
    <property type="entry name" value="HisKA"/>
    <property type="match status" value="1"/>
</dbReference>
<keyword evidence="8 9" id="KW-0472">Membrane</keyword>
<dbReference type="Gene3D" id="3.30.450.20">
    <property type="entry name" value="PAS domain"/>
    <property type="match status" value="1"/>
</dbReference>
<comment type="subcellular location">
    <subcellularLocation>
        <location evidence="2">Cell membrane</location>
        <topology evidence="2">Multi-pass membrane protein</topology>
    </subcellularLocation>
</comment>
<evidence type="ECO:0000256" key="4">
    <source>
        <dbReference type="ARBA" id="ARBA00022475"/>
    </source>
</evidence>
<dbReference type="EC" id="2.7.13.3" evidence="3"/>
<dbReference type="AlphaFoldDB" id="A0A1I3TF75"/>
<dbReference type="STRING" id="52560.SAMN04488082_105159"/>
<evidence type="ECO:0000256" key="2">
    <source>
        <dbReference type="ARBA" id="ARBA00004651"/>
    </source>
</evidence>
<dbReference type="InterPro" id="IPR000014">
    <property type="entry name" value="PAS"/>
</dbReference>
<dbReference type="OrthoDB" id="9805967at2"/>
<dbReference type="SUPFAM" id="SSF55785">
    <property type="entry name" value="PYP-like sensor domain (PAS domain)"/>
    <property type="match status" value="1"/>
</dbReference>
<evidence type="ECO:0000256" key="3">
    <source>
        <dbReference type="ARBA" id="ARBA00012438"/>
    </source>
</evidence>
<sequence>MKSLFSKLKFETKLNLGIIAIVLGMALVLLPVVAKMTSSALVTENKLRGAALVESLAARAVNPLLAQDYLVLRNLVSEIGDVVYAFVQNADNRVVTHSFVKGYPVELVEANRVGSHERVHVQLIDTGQIFVYDFAAPIMVAGERIGTVRIGLSKSRLNATTKQFVSALATMFGGVLLAAMALGSIFARTVTRRLAKLRAHAEDLVTGSLDNLSVLPGEHFCWEIMNCTETSCPAHHDRVRRCWLVPDTKCACHACIIGPKPSSCRDCPVFLQNVGDEIQDLAESLDFMAFTLRDHIRGLREAEQTLTNQQRLLSTVLDMNPDLISLVDTRMIYQTSNRAFAQSVGKTVPEIRGLNDFHLFSEEEAERRNLEGREVLITGERVDRQERVDGPDGRKWFHVVQIPVHDESGRIVSLLRMDRDVTDIKEYEQQLIQAQKMESIGKLAGGVAHEINTPLGIILGYSQLLKEDAPPESQLSQDLAVIEKQTKVCRKIVADLLGFSRQGQTDKREMCFNNSVMESVSLVRHSFELDRVRIVTRLDDSFPIIYGDPEKLKQVWINLLNNAKDAMPESGGVIVVVTKLKTPLGIVTLDVADSGTGIDEVSLKKIFDPFYTTKSVGKGTGLGLSVSFGIVKDHMGEIRVDSPLSSDFDLPVLPEGAVKGPGTIFTVDIPLDHGSEY</sequence>
<dbReference type="InterPro" id="IPR004358">
    <property type="entry name" value="Sig_transdc_His_kin-like_C"/>
</dbReference>
<dbReference type="GO" id="GO:0000155">
    <property type="term" value="F:phosphorelay sensor kinase activity"/>
    <property type="evidence" value="ECO:0007669"/>
    <property type="project" value="InterPro"/>
</dbReference>
<evidence type="ECO:0000256" key="9">
    <source>
        <dbReference type="SAM" id="Phobius"/>
    </source>
</evidence>
<dbReference type="InterPro" id="IPR000700">
    <property type="entry name" value="PAS-assoc_C"/>
</dbReference>
<evidence type="ECO:0000259" key="11">
    <source>
        <dbReference type="PROSITE" id="PS50113"/>
    </source>
</evidence>
<keyword evidence="13" id="KW-1185">Reference proteome</keyword>
<keyword evidence="6 9" id="KW-0812">Transmembrane</keyword>
<dbReference type="SMART" id="SM00387">
    <property type="entry name" value="HATPase_c"/>
    <property type="match status" value="1"/>
</dbReference>